<evidence type="ECO:0000313" key="8">
    <source>
        <dbReference type="Proteomes" id="UP000632322"/>
    </source>
</evidence>
<keyword evidence="2" id="KW-0813">Transport</keyword>
<dbReference type="SMART" id="SM00382">
    <property type="entry name" value="AAA"/>
    <property type="match status" value="1"/>
</dbReference>
<dbReference type="InterPro" id="IPR003439">
    <property type="entry name" value="ABC_transporter-like_ATP-bd"/>
</dbReference>
<sequence>MNAAIEVEALSKRFGAVVALEDVTLKVENGRVVGFLGPNGAGKSTLMRALLGLVRSDSGEAHIAGLPYAHLPAPAKTVGAVLDIASAHPRMTARAHLHTYVALGGMDRSRVDTVLSLVGAQSYADRRIGTFSTGMRQRLALATAMLGDPDILVLDEPSNGLDPSGSAWLRTFLREFADADGAPYCSPAMCSTRLSTRSTTSSSSTEAAPSGLAHSNDS</sequence>
<evidence type="ECO:0000313" key="7">
    <source>
        <dbReference type="EMBL" id="GGC44004.1"/>
    </source>
</evidence>
<comment type="caution">
    <text evidence="7">The sequence shown here is derived from an EMBL/GenBank/DDBJ whole genome shotgun (WGS) entry which is preliminary data.</text>
</comment>
<dbReference type="EMBL" id="BMJG01000011">
    <property type="protein sequence ID" value="GGC44004.1"/>
    <property type="molecule type" value="Genomic_DNA"/>
</dbReference>
<proteinExistence type="inferred from homology"/>
<dbReference type="PROSITE" id="PS50893">
    <property type="entry name" value="ABC_TRANSPORTER_2"/>
    <property type="match status" value="1"/>
</dbReference>
<evidence type="ECO:0000256" key="4">
    <source>
        <dbReference type="ARBA" id="ARBA00022840"/>
    </source>
</evidence>
<dbReference type="InterPro" id="IPR027417">
    <property type="entry name" value="P-loop_NTPase"/>
</dbReference>
<dbReference type="PANTHER" id="PTHR43335">
    <property type="entry name" value="ABC TRANSPORTER, ATP-BINDING PROTEIN"/>
    <property type="match status" value="1"/>
</dbReference>
<accession>A0ABQ1MNP4</accession>
<feature type="region of interest" description="Disordered" evidence="5">
    <location>
        <begin position="195"/>
        <end position="218"/>
    </location>
</feature>
<reference evidence="8" key="1">
    <citation type="journal article" date="2019" name="Int. J. Syst. Evol. Microbiol.">
        <title>The Global Catalogue of Microorganisms (GCM) 10K type strain sequencing project: providing services to taxonomists for standard genome sequencing and annotation.</title>
        <authorList>
            <consortium name="The Broad Institute Genomics Platform"/>
            <consortium name="The Broad Institute Genome Sequencing Center for Infectious Disease"/>
            <person name="Wu L."/>
            <person name="Ma J."/>
        </authorList>
    </citation>
    <scope>NUCLEOTIDE SEQUENCE [LARGE SCALE GENOMIC DNA]</scope>
    <source>
        <strain evidence="8">CGMCC 1.15472</strain>
    </source>
</reference>
<evidence type="ECO:0000256" key="5">
    <source>
        <dbReference type="SAM" id="MobiDB-lite"/>
    </source>
</evidence>
<dbReference type="InterPro" id="IPR003593">
    <property type="entry name" value="AAA+_ATPase"/>
</dbReference>
<dbReference type="Proteomes" id="UP000632322">
    <property type="component" value="Unassembled WGS sequence"/>
</dbReference>
<organism evidence="7 8">
    <name type="scientific">Brevibacterium sediminis</name>
    <dbReference type="NCBI Taxonomy" id="1857024"/>
    <lineage>
        <taxon>Bacteria</taxon>
        <taxon>Bacillati</taxon>
        <taxon>Actinomycetota</taxon>
        <taxon>Actinomycetes</taxon>
        <taxon>Micrococcales</taxon>
        <taxon>Brevibacteriaceae</taxon>
        <taxon>Brevibacterium</taxon>
    </lineage>
</organism>
<evidence type="ECO:0000256" key="1">
    <source>
        <dbReference type="ARBA" id="ARBA00005417"/>
    </source>
</evidence>
<name>A0ABQ1MNP4_9MICO</name>
<protein>
    <recommendedName>
        <fullName evidence="6">ABC transporter domain-containing protein</fullName>
    </recommendedName>
</protein>
<evidence type="ECO:0000259" key="6">
    <source>
        <dbReference type="PROSITE" id="PS50893"/>
    </source>
</evidence>
<dbReference type="Gene3D" id="3.40.50.300">
    <property type="entry name" value="P-loop containing nucleotide triphosphate hydrolases"/>
    <property type="match status" value="1"/>
</dbReference>
<feature type="domain" description="ABC transporter" evidence="6">
    <location>
        <begin position="5"/>
        <end position="218"/>
    </location>
</feature>
<keyword evidence="8" id="KW-1185">Reference proteome</keyword>
<evidence type="ECO:0000256" key="3">
    <source>
        <dbReference type="ARBA" id="ARBA00022741"/>
    </source>
</evidence>
<gene>
    <name evidence="7" type="ORF">GCM10010974_28010</name>
</gene>
<feature type="compositionally biased region" description="Low complexity" evidence="5">
    <location>
        <begin position="195"/>
        <end position="205"/>
    </location>
</feature>
<keyword evidence="4" id="KW-0067">ATP-binding</keyword>
<evidence type="ECO:0000256" key="2">
    <source>
        <dbReference type="ARBA" id="ARBA00022448"/>
    </source>
</evidence>
<keyword evidence="3" id="KW-0547">Nucleotide-binding</keyword>
<dbReference type="PANTHER" id="PTHR43335:SF4">
    <property type="entry name" value="ABC TRANSPORTER, ATP-BINDING PROTEIN"/>
    <property type="match status" value="1"/>
</dbReference>
<dbReference type="SUPFAM" id="SSF52540">
    <property type="entry name" value="P-loop containing nucleoside triphosphate hydrolases"/>
    <property type="match status" value="1"/>
</dbReference>
<comment type="similarity">
    <text evidence="1">Belongs to the ABC transporter superfamily.</text>
</comment>
<dbReference type="Pfam" id="PF00005">
    <property type="entry name" value="ABC_tran"/>
    <property type="match status" value="1"/>
</dbReference>